<dbReference type="PANTHER" id="PTHR24291">
    <property type="entry name" value="CYTOCHROME P450 FAMILY 4"/>
    <property type="match status" value="1"/>
</dbReference>
<dbReference type="EMBL" id="HBIV01002977">
    <property type="protein sequence ID" value="CAE0646749.1"/>
    <property type="molecule type" value="Transcribed_RNA"/>
</dbReference>
<dbReference type="PRINTS" id="PR00385">
    <property type="entry name" value="P450"/>
</dbReference>
<sequence>MAWTSSYAIVLLLVCVDSSVVRRTNLQLPKIRFGRGVLRRSLRTKALDSTPSEASGCPVSRAKSAISEVLRRNDENESTSPRTTEVIPIPGPKGLPADLISNSIHVMKIPIYGIEEATLRWGQAFGPIVRFDNSNLGIKSWVFVNEPNLIEHVCFKNAMNYKERYLPDIYRFATQGKGILGSTGEFNLKHRKMCKAPFTSKRYLKLFADTTSRMAKELTTVWRESSDSGVVTADIADHVQRLTLDVIGDVAFTYDFGGMKYVERSLQGDSTKGNSDKLMEYVNKWTGHVGKLAAPWITEGVLEAGTKMGDPRLTDLKSVIESMRGILFKIIEERREMVRNNDPDVPEDLMTSLIRIQAEEGLDSFSDVELWEDIHDVMGAGHETTANTLATALWEVSMHPEVGAKVREELETVLGKGPNSRLPSYEDWEAGSLKYTTQVVKETLRMYPSIPLFVREVGEDDVLPGGYQMQGGDVVFMSAYALGRTERFWPEPFKFDPERFANDEDVAPYTWLPFGAGPRMCLGSNFAMMSTVLQLATILHDYSFEPVTPNYRSSEQSNIPRLGAWRGGMPFEYDMTISFPEG</sequence>
<dbReference type="PANTHER" id="PTHR24291:SF50">
    <property type="entry name" value="BIFUNCTIONAL ALBAFLAVENONE MONOOXYGENASE_TERPENE SYNTHASE"/>
    <property type="match status" value="1"/>
</dbReference>
<evidence type="ECO:0000313" key="10">
    <source>
        <dbReference type="EMBL" id="CAE0646749.1"/>
    </source>
</evidence>
<gene>
    <name evidence="10" type="ORF">LGLO00237_LOCUS2028</name>
</gene>
<evidence type="ECO:0000256" key="7">
    <source>
        <dbReference type="PIRSR" id="PIRSR602401-1"/>
    </source>
</evidence>
<feature type="signal peptide" evidence="9">
    <location>
        <begin position="1"/>
        <end position="18"/>
    </location>
</feature>
<keyword evidence="5 7" id="KW-0408">Iron</keyword>
<dbReference type="InterPro" id="IPR036396">
    <property type="entry name" value="Cyt_P450_sf"/>
</dbReference>
<evidence type="ECO:0000256" key="8">
    <source>
        <dbReference type="RuleBase" id="RU000461"/>
    </source>
</evidence>
<keyword evidence="4 8" id="KW-0560">Oxidoreductase</keyword>
<comment type="similarity">
    <text evidence="1 8">Belongs to the cytochrome P450 family.</text>
</comment>
<accession>A0A7S3YBM6</accession>
<dbReference type="GO" id="GO:0005506">
    <property type="term" value="F:iron ion binding"/>
    <property type="evidence" value="ECO:0007669"/>
    <property type="project" value="InterPro"/>
</dbReference>
<keyword evidence="6 8" id="KW-0503">Monooxygenase</keyword>
<evidence type="ECO:0000256" key="2">
    <source>
        <dbReference type="ARBA" id="ARBA00022617"/>
    </source>
</evidence>
<evidence type="ECO:0000256" key="6">
    <source>
        <dbReference type="ARBA" id="ARBA00023033"/>
    </source>
</evidence>
<dbReference type="Pfam" id="PF00067">
    <property type="entry name" value="p450"/>
    <property type="match status" value="1"/>
</dbReference>
<evidence type="ECO:0008006" key="11">
    <source>
        <dbReference type="Google" id="ProtNLM"/>
    </source>
</evidence>
<protein>
    <recommendedName>
        <fullName evidence="11">Cytochrome P450</fullName>
    </recommendedName>
</protein>
<organism evidence="10">
    <name type="scientific">Lotharella globosa</name>
    <dbReference type="NCBI Taxonomy" id="91324"/>
    <lineage>
        <taxon>Eukaryota</taxon>
        <taxon>Sar</taxon>
        <taxon>Rhizaria</taxon>
        <taxon>Cercozoa</taxon>
        <taxon>Chlorarachniophyceae</taxon>
        <taxon>Lotharella</taxon>
    </lineage>
</organism>
<comment type="cofactor">
    <cofactor evidence="7">
        <name>heme</name>
        <dbReference type="ChEBI" id="CHEBI:30413"/>
    </cofactor>
</comment>
<keyword evidence="2 7" id="KW-0349">Heme</keyword>
<dbReference type="PRINTS" id="PR00463">
    <property type="entry name" value="EP450I"/>
</dbReference>
<dbReference type="GO" id="GO:0016705">
    <property type="term" value="F:oxidoreductase activity, acting on paired donors, with incorporation or reduction of molecular oxygen"/>
    <property type="evidence" value="ECO:0007669"/>
    <property type="project" value="InterPro"/>
</dbReference>
<dbReference type="GO" id="GO:0004497">
    <property type="term" value="F:monooxygenase activity"/>
    <property type="evidence" value="ECO:0007669"/>
    <property type="project" value="UniProtKB-KW"/>
</dbReference>
<reference evidence="10" key="1">
    <citation type="submission" date="2021-01" db="EMBL/GenBank/DDBJ databases">
        <authorList>
            <person name="Corre E."/>
            <person name="Pelletier E."/>
            <person name="Niang G."/>
            <person name="Scheremetjew M."/>
            <person name="Finn R."/>
            <person name="Kale V."/>
            <person name="Holt S."/>
            <person name="Cochrane G."/>
            <person name="Meng A."/>
            <person name="Brown T."/>
            <person name="Cohen L."/>
        </authorList>
    </citation>
    <scope>NUCLEOTIDE SEQUENCE</scope>
    <source>
        <strain evidence="10">CCCM811</strain>
    </source>
</reference>
<feature type="chain" id="PRO_5030549458" description="Cytochrome P450" evidence="9">
    <location>
        <begin position="19"/>
        <end position="582"/>
    </location>
</feature>
<dbReference type="InterPro" id="IPR017972">
    <property type="entry name" value="Cyt_P450_CS"/>
</dbReference>
<dbReference type="InterPro" id="IPR050196">
    <property type="entry name" value="Cytochrome_P450_Monoox"/>
</dbReference>
<dbReference type="InterPro" id="IPR002401">
    <property type="entry name" value="Cyt_P450_E_grp-I"/>
</dbReference>
<keyword evidence="9" id="KW-0732">Signal</keyword>
<dbReference type="GO" id="GO:0020037">
    <property type="term" value="F:heme binding"/>
    <property type="evidence" value="ECO:0007669"/>
    <property type="project" value="InterPro"/>
</dbReference>
<keyword evidence="3 7" id="KW-0479">Metal-binding</keyword>
<evidence type="ECO:0000256" key="5">
    <source>
        <dbReference type="ARBA" id="ARBA00023004"/>
    </source>
</evidence>
<evidence type="ECO:0000256" key="3">
    <source>
        <dbReference type="ARBA" id="ARBA00022723"/>
    </source>
</evidence>
<evidence type="ECO:0000256" key="4">
    <source>
        <dbReference type="ARBA" id="ARBA00023002"/>
    </source>
</evidence>
<dbReference type="PROSITE" id="PS00086">
    <property type="entry name" value="CYTOCHROME_P450"/>
    <property type="match status" value="1"/>
</dbReference>
<dbReference type="AlphaFoldDB" id="A0A7S3YBM6"/>
<proteinExistence type="inferred from homology"/>
<feature type="binding site" description="axial binding residue" evidence="7">
    <location>
        <position position="521"/>
    </location>
    <ligand>
        <name>heme</name>
        <dbReference type="ChEBI" id="CHEBI:30413"/>
    </ligand>
    <ligandPart>
        <name>Fe</name>
        <dbReference type="ChEBI" id="CHEBI:18248"/>
    </ligandPart>
</feature>
<evidence type="ECO:0000256" key="1">
    <source>
        <dbReference type="ARBA" id="ARBA00010617"/>
    </source>
</evidence>
<evidence type="ECO:0000256" key="9">
    <source>
        <dbReference type="SAM" id="SignalP"/>
    </source>
</evidence>
<name>A0A7S3YBM6_9EUKA</name>
<dbReference type="Gene3D" id="1.10.630.10">
    <property type="entry name" value="Cytochrome P450"/>
    <property type="match status" value="1"/>
</dbReference>
<dbReference type="InterPro" id="IPR001128">
    <property type="entry name" value="Cyt_P450"/>
</dbReference>
<dbReference type="SUPFAM" id="SSF48264">
    <property type="entry name" value="Cytochrome P450"/>
    <property type="match status" value="1"/>
</dbReference>